<dbReference type="SMART" id="SM00479">
    <property type="entry name" value="EXOIII"/>
    <property type="match status" value="1"/>
</dbReference>
<dbReference type="PANTHER" id="PTHR30231:SF42">
    <property type="entry name" value="EXONUCLEASE"/>
    <property type="match status" value="1"/>
</dbReference>
<keyword evidence="4" id="KW-0540">Nuclease</keyword>
<dbReference type="AlphaFoldDB" id="A0A212LBI3"/>
<dbReference type="GO" id="GO:0005829">
    <property type="term" value="C:cytosol"/>
    <property type="evidence" value="ECO:0007669"/>
    <property type="project" value="TreeGrafter"/>
</dbReference>
<dbReference type="PANTHER" id="PTHR30231">
    <property type="entry name" value="DNA POLYMERASE III SUBUNIT EPSILON"/>
    <property type="match status" value="1"/>
</dbReference>
<evidence type="ECO:0000256" key="2">
    <source>
        <dbReference type="ARBA" id="ARBA00026073"/>
    </source>
</evidence>
<name>A0A212LBI3_9BACT</name>
<dbReference type="CDD" id="cd06130">
    <property type="entry name" value="DNA_pol_III_epsilon_like"/>
    <property type="match status" value="1"/>
</dbReference>
<keyword evidence="4" id="KW-0269">Exonuclease</keyword>
<protein>
    <submittedName>
        <fullName evidence="4">Exonuclease RNase T and DNA polymerase III</fullName>
    </submittedName>
</protein>
<dbReference type="InterPro" id="IPR012337">
    <property type="entry name" value="RNaseH-like_sf"/>
</dbReference>
<dbReference type="SUPFAM" id="SSF53098">
    <property type="entry name" value="Ribonuclease H-like"/>
    <property type="match status" value="1"/>
</dbReference>
<keyword evidence="4" id="KW-0378">Hydrolase</keyword>
<organism evidence="4">
    <name type="scientific">uncultured Desulfovibrio sp</name>
    <dbReference type="NCBI Taxonomy" id="167968"/>
    <lineage>
        <taxon>Bacteria</taxon>
        <taxon>Pseudomonadati</taxon>
        <taxon>Thermodesulfobacteriota</taxon>
        <taxon>Desulfovibrionia</taxon>
        <taxon>Desulfovibrionales</taxon>
        <taxon>Desulfovibrionaceae</taxon>
        <taxon>Desulfovibrio</taxon>
        <taxon>environmental samples</taxon>
    </lineage>
</organism>
<dbReference type="FunFam" id="3.30.420.10:FF:000045">
    <property type="entry name" value="3'-5' exonuclease DinG"/>
    <property type="match status" value="1"/>
</dbReference>
<evidence type="ECO:0000259" key="3">
    <source>
        <dbReference type="SMART" id="SM00479"/>
    </source>
</evidence>
<dbReference type="GO" id="GO:0008408">
    <property type="term" value="F:3'-5' exonuclease activity"/>
    <property type="evidence" value="ECO:0007669"/>
    <property type="project" value="TreeGrafter"/>
</dbReference>
<evidence type="ECO:0000313" key="4">
    <source>
        <dbReference type="EMBL" id="SCM74709.1"/>
    </source>
</evidence>
<evidence type="ECO:0000256" key="1">
    <source>
        <dbReference type="ARBA" id="ARBA00025483"/>
    </source>
</evidence>
<dbReference type="GO" id="GO:0006259">
    <property type="term" value="P:DNA metabolic process"/>
    <property type="evidence" value="ECO:0007669"/>
    <property type="project" value="UniProtKB-ARBA"/>
</dbReference>
<proteinExistence type="predicted"/>
<comment type="function">
    <text evidence="1">DNA polymerase III is a complex, multichain enzyme responsible for most of the replicative synthesis in bacteria. The epsilon subunit contain the editing function and is a proofreading 3'-5' exonuclease.</text>
</comment>
<dbReference type="EMBL" id="FMJC01000002">
    <property type="protein sequence ID" value="SCM74709.1"/>
    <property type="molecule type" value="Genomic_DNA"/>
</dbReference>
<dbReference type="RefSeq" id="WP_179981290.1">
    <property type="nucleotide sequence ID" value="NZ_LT608333.1"/>
</dbReference>
<dbReference type="InterPro" id="IPR036397">
    <property type="entry name" value="RNaseH_sf"/>
</dbReference>
<dbReference type="GO" id="GO:0003676">
    <property type="term" value="F:nucleic acid binding"/>
    <property type="evidence" value="ECO:0007669"/>
    <property type="project" value="InterPro"/>
</dbReference>
<dbReference type="Pfam" id="PF00929">
    <property type="entry name" value="RNase_T"/>
    <property type="match status" value="1"/>
</dbReference>
<dbReference type="InterPro" id="IPR013520">
    <property type="entry name" value="Ribonucl_H"/>
</dbReference>
<dbReference type="Gene3D" id="3.30.420.10">
    <property type="entry name" value="Ribonuclease H-like superfamily/Ribonuclease H"/>
    <property type="match status" value="1"/>
</dbReference>
<accession>A0A212LBI3</accession>
<gene>
    <name evidence="4" type="ORF">KL86DES1_22106</name>
</gene>
<reference evidence="4" key="1">
    <citation type="submission" date="2016-08" db="EMBL/GenBank/DDBJ databases">
        <authorList>
            <person name="Seilhamer J.J."/>
        </authorList>
    </citation>
    <scope>NUCLEOTIDE SEQUENCE</scope>
    <source>
        <strain evidence="4">86-1</strain>
    </source>
</reference>
<comment type="subunit">
    <text evidence="2">DNA polymerase III contains a core (composed of alpha, epsilon and theta chains) that associates with a tau subunit. This core dimerizes to form the POLIII' complex. PolIII' associates with the gamma complex (composed of gamma, delta, delta', psi and chi chains) and with the beta chain to form the complete DNA polymerase III complex.</text>
</comment>
<sequence>MLAVHAAPCVAIDFETSGYAAHSACAVGLARIEDGSVVDRLYSLIRPPSSRVMFTEIHGLTWPMLKDAPTFAEVWPQMKAFMDGADALLAHNASFDRRVLQACCREAGAETPRYHFLCTLKGARRSLPLPSKKLNHVCEHFGIALDHHNAESDAAACAEVYLRLRAMGVTDGQMRL</sequence>
<feature type="domain" description="Exonuclease" evidence="3">
    <location>
        <begin position="8"/>
        <end position="170"/>
    </location>
</feature>